<reference evidence="1 2" key="1">
    <citation type="submission" date="2018-01" db="EMBL/GenBank/DDBJ databases">
        <authorList>
            <person name="Clerissi C."/>
        </authorList>
    </citation>
    <scope>NUCLEOTIDE SEQUENCE [LARGE SCALE GENOMIC DNA]</scope>
    <source>
        <strain evidence="1">Cupriavidus sp. LMG 19464</strain>
    </source>
</reference>
<evidence type="ECO:0000313" key="2">
    <source>
        <dbReference type="Proteomes" id="UP000256780"/>
    </source>
</evidence>
<accession>A0A976A2N5</accession>
<sequence>MVKSAGITLERKDKLCRVENVKLQLLSGPSNIPVRRAQKIKR</sequence>
<dbReference type="Proteomes" id="UP000256780">
    <property type="component" value="Chromosome CBM2587_a"/>
</dbReference>
<protein>
    <submittedName>
        <fullName evidence="1">Uncharacterized protein</fullName>
    </submittedName>
</protein>
<organism evidence="1 2">
    <name type="scientific">Cupriavidus taiwanensis</name>
    <dbReference type="NCBI Taxonomy" id="164546"/>
    <lineage>
        <taxon>Bacteria</taxon>
        <taxon>Pseudomonadati</taxon>
        <taxon>Pseudomonadota</taxon>
        <taxon>Betaproteobacteria</taxon>
        <taxon>Burkholderiales</taxon>
        <taxon>Burkholderiaceae</taxon>
        <taxon>Cupriavidus</taxon>
    </lineage>
</organism>
<dbReference type="EMBL" id="OFSQ01000026">
    <property type="protein sequence ID" value="SOY55781.1"/>
    <property type="molecule type" value="Genomic_DNA"/>
</dbReference>
<name>A0A976A2N5_9BURK</name>
<dbReference type="AlphaFoldDB" id="A0A976A2N5"/>
<comment type="caution">
    <text evidence="1">The sequence shown here is derived from an EMBL/GenBank/DDBJ whole genome shotgun (WGS) entry which is preliminary data.</text>
</comment>
<gene>
    <name evidence="1" type="ORF">CBM2587_A70051</name>
</gene>
<proteinExistence type="predicted"/>
<evidence type="ECO:0000313" key="1">
    <source>
        <dbReference type="EMBL" id="SOY55781.1"/>
    </source>
</evidence>